<keyword evidence="6" id="KW-0206">Cytoskeleton</keyword>
<dbReference type="InterPro" id="IPR036400">
    <property type="entry name" value="Cyt_B5-like_heme/steroid_sf"/>
</dbReference>
<evidence type="ECO:0000259" key="11">
    <source>
        <dbReference type="PROSITE" id="PS50255"/>
    </source>
</evidence>
<dbReference type="PANTHER" id="PTHR21281:SF0">
    <property type="entry name" value="CYTOCHROME B5 DOMAIN-CONTAINING PROTEIN 1"/>
    <property type="match status" value="1"/>
</dbReference>
<dbReference type="PROSITE" id="PS50255">
    <property type="entry name" value="CYTOCHROME_B5_2"/>
    <property type="match status" value="1"/>
</dbReference>
<dbReference type="OrthoDB" id="260091at2759"/>
<comment type="similarity">
    <text evidence="8">Belongs to the cytochrome b5 family.</text>
</comment>
<dbReference type="Proteomes" id="UP000078046">
    <property type="component" value="Unassembled WGS sequence"/>
</dbReference>
<comment type="caution">
    <text evidence="12">The sequence shown here is derived from an EMBL/GenBank/DDBJ whole genome shotgun (WGS) entry which is preliminary data.</text>
</comment>
<evidence type="ECO:0000313" key="13">
    <source>
        <dbReference type="Proteomes" id="UP000078046"/>
    </source>
</evidence>
<evidence type="ECO:0000256" key="5">
    <source>
        <dbReference type="ARBA" id="ARBA00023004"/>
    </source>
</evidence>
<evidence type="ECO:0000256" key="1">
    <source>
        <dbReference type="ARBA" id="ARBA00004430"/>
    </source>
</evidence>
<keyword evidence="7" id="KW-0966">Cell projection</keyword>
<proteinExistence type="inferred from homology"/>
<evidence type="ECO:0000256" key="4">
    <source>
        <dbReference type="ARBA" id="ARBA00022723"/>
    </source>
</evidence>
<protein>
    <recommendedName>
        <fullName evidence="9">Cytochrome b5 domain-containing protein 1</fullName>
    </recommendedName>
</protein>
<dbReference type="GO" id="GO:0005930">
    <property type="term" value="C:axoneme"/>
    <property type="evidence" value="ECO:0007669"/>
    <property type="project" value="UniProtKB-SubCell"/>
</dbReference>
<evidence type="ECO:0000256" key="6">
    <source>
        <dbReference type="ARBA" id="ARBA00023212"/>
    </source>
</evidence>
<dbReference type="Pfam" id="PF00173">
    <property type="entry name" value="Cyt-b5"/>
    <property type="match status" value="1"/>
</dbReference>
<dbReference type="InterPro" id="IPR052320">
    <property type="entry name" value="Cytochrome_b5_domain"/>
</dbReference>
<sequence length="213" mass="25146">MNKYYTPHEVSQHNEAKDLWLSFLGKVYNLTEFCKINSDNILTKLLIMAAGTDISHWFDPETKSLKTFIDPKTELNLHYCQNGRVMHVEPPYPDSSWDNNFKRPWWLDLSFAIGILTKKTRQIVIVNTLTSQKHIIEVCSEETMYDILQRYLVYNSHAKSYTWKYNLVDLDMNKTLEANGVKDEDEIFYKLSIDDDLYIPSIHLYFNDDLTED</sequence>
<evidence type="ECO:0000256" key="8">
    <source>
        <dbReference type="ARBA" id="ARBA00038168"/>
    </source>
</evidence>
<evidence type="ECO:0000256" key="3">
    <source>
        <dbReference type="ARBA" id="ARBA00022617"/>
    </source>
</evidence>
<dbReference type="PANTHER" id="PTHR21281">
    <property type="entry name" value="CYTOCHROME B5 DOMAIN-CONTAINING PROTEIN 1"/>
    <property type="match status" value="1"/>
</dbReference>
<keyword evidence="13" id="KW-1185">Reference proteome</keyword>
<dbReference type="EMBL" id="LWCA01000022">
    <property type="protein sequence ID" value="OAF71819.1"/>
    <property type="molecule type" value="Genomic_DNA"/>
</dbReference>
<accession>A0A177BBW5</accession>
<organism evidence="12 13">
    <name type="scientific">Intoshia linei</name>
    <dbReference type="NCBI Taxonomy" id="1819745"/>
    <lineage>
        <taxon>Eukaryota</taxon>
        <taxon>Metazoa</taxon>
        <taxon>Spiralia</taxon>
        <taxon>Lophotrochozoa</taxon>
        <taxon>Mesozoa</taxon>
        <taxon>Orthonectida</taxon>
        <taxon>Rhopaluridae</taxon>
        <taxon>Intoshia</taxon>
    </lineage>
</organism>
<evidence type="ECO:0000256" key="10">
    <source>
        <dbReference type="ARBA" id="ARBA00046139"/>
    </source>
</evidence>
<name>A0A177BBW5_9BILA</name>
<reference evidence="12 13" key="1">
    <citation type="submission" date="2016-04" db="EMBL/GenBank/DDBJ databases">
        <title>The genome of Intoshia linei affirms orthonectids as highly simplified spiralians.</title>
        <authorList>
            <person name="Mikhailov K.V."/>
            <person name="Slusarev G.S."/>
            <person name="Nikitin M.A."/>
            <person name="Logacheva M.D."/>
            <person name="Penin A."/>
            <person name="Aleoshin V."/>
            <person name="Panchin Y.V."/>
        </authorList>
    </citation>
    <scope>NUCLEOTIDE SEQUENCE [LARGE SCALE GENOMIC DNA]</scope>
    <source>
        <strain evidence="12">Intl2013</strain>
        <tissue evidence="12">Whole animal</tissue>
    </source>
</reference>
<evidence type="ECO:0000313" key="12">
    <source>
        <dbReference type="EMBL" id="OAF71819.1"/>
    </source>
</evidence>
<evidence type="ECO:0000256" key="2">
    <source>
        <dbReference type="ARBA" id="ARBA00022490"/>
    </source>
</evidence>
<gene>
    <name evidence="12" type="ORF">A3Q56_00439</name>
</gene>
<keyword evidence="5" id="KW-0408">Iron</keyword>
<keyword evidence="2" id="KW-0963">Cytoplasm</keyword>
<dbReference type="Gene3D" id="3.10.120.10">
    <property type="entry name" value="Cytochrome b5-like heme/steroid binding domain"/>
    <property type="match status" value="1"/>
</dbReference>
<dbReference type="InterPro" id="IPR001199">
    <property type="entry name" value="Cyt_B5-like_heme/steroid-bd"/>
</dbReference>
<feature type="domain" description="Cytochrome b5 heme-binding" evidence="11">
    <location>
        <begin position="2"/>
        <end position="58"/>
    </location>
</feature>
<comment type="function">
    <text evidence="10">Radial spoke stalk protein that binds heme under oxidizing conditions. Required for the coordinated beating of multiple cilia maybe by functioning in a redox signaling pathway.</text>
</comment>
<dbReference type="GO" id="GO:0046872">
    <property type="term" value="F:metal ion binding"/>
    <property type="evidence" value="ECO:0007669"/>
    <property type="project" value="UniProtKB-KW"/>
</dbReference>
<evidence type="ECO:0000256" key="9">
    <source>
        <dbReference type="ARBA" id="ARBA00040649"/>
    </source>
</evidence>
<dbReference type="SMART" id="SM01117">
    <property type="entry name" value="Cyt-b5"/>
    <property type="match status" value="1"/>
</dbReference>
<evidence type="ECO:0000256" key="7">
    <source>
        <dbReference type="ARBA" id="ARBA00023273"/>
    </source>
</evidence>
<keyword evidence="3" id="KW-0349">Heme</keyword>
<dbReference type="AlphaFoldDB" id="A0A177BBW5"/>
<comment type="subcellular location">
    <subcellularLocation>
        <location evidence="1">Cytoplasm</location>
        <location evidence="1">Cytoskeleton</location>
        <location evidence="1">Cilium axoneme</location>
    </subcellularLocation>
</comment>
<dbReference type="SUPFAM" id="SSF55856">
    <property type="entry name" value="Cytochrome b5-like heme/steroid binding domain"/>
    <property type="match status" value="1"/>
</dbReference>
<keyword evidence="4" id="KW-0479">Metal-binding</keyword>